<reference evidence="2 3" key="1">
    <citation type="submission" date="2019-12" db="EMBL/GenBank/DDBJ databases">
        <title>Novel species isolated from a subtropical stream in China.</title>
        <authorList>
            <person name="Lu H."/>
        </authorList>
    </citation>
    <scope>NUCLEOTIDE SEQUENCE [LARGE SCALE GENOMIC DNA]</scope>
    <source>
        <strain evidence="2 3">DS3</strain>
    </source>
</reference>
<dbReference type="RefSeq" id="WP_161027103.1">
    <property type="nucleotide sequence ID" value="NZ_WWCJ01000014.1"/>
</dbReference>
<evidence type="ECO:0000256" key="1">
    <source>
        <dbReference type="SAM" id="SignalP"/>
    </source>
</evidence>
<feature type="signal peptide" evidence="1">
    <location>
        <begin position="1"/>
        <end position="21"/>
    </location>
</feature>
<proteinExistence type="predicted"/>
<protein>
    <recommendedName>
        <fullName evidence="4">SH3 domain-containing protein</fullName>
    </recommendedName>
</protein>
<dbReference type="Proteomes" id="UP000448575">
    <property type="component" value="Unassembled WGS sequence"/>
</dbReference>
<dbReference type="AlphaFoldDB" id="A0A6N9HN56"/>
<name>A0A6N9HN56_9BURK</name>
<sequence>MNLSRIVAIALPLLACASAQALDFRSVGAHPAVLYGAPSTRAAKQYIVPSGAPLEIVLTYGEWVKVRDVAGDLAWTEAKGLSKQRNVIVRGANTKVRGSAEDSAPVVFTADKGVLLELAEPASNGWTKVRHRDGLVGYVRSSEIWGN</sequence>
<gene>
    <name evidence="2" type="ORF">GTP41_18750</name>
</gene>
<evidence type="ECO:0008006" key="4">
    <source>
        <dbReference type="Google" id="ProtNLM"/>
    </source>
</evidence>
<organism evidence="2 3">
    <name type="scientific">Pseudoduganella guangdongensis</name>
    <dbReference type="NCBI Taxonomy" id="2692179"/>
    <lineage>
        <taxon>Bacteria</taxon>
        <taxon>Pseudomonadati</taxon>
        <taxon>Pseudomonadota</taxon>
        <taxon>Betaproteobacteria</taxon>
        <taxon>Burkholderiales</taxon>
        <taxon>Oxalobacteraceae</taxon>
        <taxon>Telluria group</taxon>
        <taxon>Pseudoduganella</taxon>
    </lineage>
</organism>
<comment type="caution">
    <text evidence="2">The sequence shown here is derived from an EMBL/GenBank/DDBJ whole genome shotgun (WGS) entry which is preliminary data.</text>
</comment>
<dbReference type="Gene3D" id="2.30.30.40">
    <property type="entry name" value="SH3 Domains"/>
    <property type="match status" value="1"/>
</dbReference>
<dbReference type="EMBL" id="WWCJ01000014">
    <property type="protein sequence ID" value="MYN04135.1"/>
    <property type="molecule type" value="Genomic_DNA"/>
</dbReference>
<feature type="chain" id="PRO_5026765289" description="SH3 domain-containing protein" evidence="1">
    <location>
        <begin position="22"/>
        <end position="147"/>
    </location>
</feature>
<accession>A0A6N9HN56</accession>
<keyword evidence="3" id="KW-1185">Reference proteome</keyword>
<keyword evidence="1" id="KW-0732">Signal</keyword>
<dbReference type="InterPro" id="IPR010466">
    <property type="entry name" value="DUF1058"/>
</dbReference>
<evidence type="ECO:0000313" key="2">
    <source>
        <dbReference type="EMBL" id="MYN04135.1"/>
    </source>
</evidence>
<evidence type="ECO:0000313" key="3">
    <source>
        <dbReference type="Proteomes" id="UP000448575"/>
    </source>
</evidence>
<dbReference type="Pfam" id="PF06347">
    <property type="entry name" value="SH3_4"/>
    <property type="match status" value="2"/>
</dbReference>